<keyword evidence="3" id="KW-1185">Reference proteome</keyword>
<dbReference type="EnsemblPlants" id="Zm00001eb429340_T001">
    <property type="protein sequence ID" value="Zm00001eb429340_P001"/>
    <property type="gene ID" value="Zm00001eb429340"/>
</dbReference>
<feature type="region of interest" description="Disordered" evidence="1">
    <location>
        <begin position="240"/>
        <end position="270"/>
    </location>
</feature>
<feature type="region of interest" description="Disordered" evidence="1">
    <location>
        <begin position="306"/>
        <end position="332"/>
    </location>
</feature>
<evidence type="ECO:0000313" key="2">
    <source>
        <dbReference type="EnsemblPlants" id="Zm00001eb429340_P001"/>
    </source>
</evidence>
<reference evidence="3" key="1">
    <citation type="journal article" date="2009" name="Science">
        <title>The B73 maize genome: complexity, diversity, and dynamics.</title>
        <authorList>
            <person name="Schnable P.S."/>
            <person name="Ware D."/>
            <person name="Fulton R.S."/>
            <person name="Stein J.C."/>
            <person name="Wei F."/>
            <person name="Pasternak S."/>
            <person name="Liang C."/>
            <person name="Zhang J."/>
            <person name="Fulton L."/>
            <person name="Graves T.A."/>
            <person name="Minx P."/>
            <person name="Reily A.D."/>
            <person name="Courtney L."/>
            <person name="Kruchowski S.S."/>
            <person name="Tomlinson C."/>
            <person name="Strong C."/>
            <person name="Delehaunty K."/>
            <person name="Fronick C."/>
            <person name="Courtney B."/>
            <person name="Rock S.M."/>
            <person name="Belter E."/>
            <person name="Du F."/>
            <person name="Kim K."/>
            <person name="Abbott R.M."/>
            <person name="Cotton M."/>
            <person name="Levy A."/>
            <person name="Marchetto P."/>
            <person name="Ochoa K."/>
            <person name="Jackson S.M."/>
            <person name="Gillam B."/>
            <person name="Chen W."/>
            <person name="Yan L."/>
            <person name="Higginbotham J."/>
            <person name="Cardenas M."/>
            <person name="Waligorski J."/>
            <person name="Applebaum E."/>
            <person name="Phelps L."/>
            <person name="Falcone J."/>
            <person name="Kanchi K."/>
            <person name="Thane T."/>
            <person name="Scimone A."/>
            <person name="Thane N."/>
            <person name="Henke J."/>
            <person name="Wang T."/>
            <person name="Ruppert J."/>
            <person name="Shah N."/>
            <person name="Rotter K."/>
            <person name="Hodges J."/>
            <person name="Ingenthron E."/>
            <person name="Cordes M."/>
            <person name="Kohlberg S."/>
            <person name="Sgro J."/>
            <person name="Delgado B."/>
            <person name="Mead K."/>
            <person name="Chinwalla A."/>
            <person name="Leonard S."/>
            <person name="Crouse K."/>
            <person name="Collura K."/>
            <person name="Kudrna D."/>
            <person name="Currie J."/>
            <person name="He R."/>
            <person name="Angelova A."/>
            <person name="Rajasekar S."/>
            <person name="Mueller T."/>
            <person name="Lomeli R."/>
            <person name="Scara G."/>
            <person name="Ko A."/>
            <person name="Delaney K."/>
            <person name="Wissotski M."/>
            <person name="Lopez G."/>
            <person name="Campos D."/>
            <person name="Braidotti M."/>
            <person name="Ashley E."/>
            <person name="Golser W."/>
            <person name="Kim H."/>
            <person name="Lee S."/>
            <person name="Lin J."/>
            <person name="Dujmic Z."/>
            <person name="Kim W."/>
            <person name="Talag J."/>
            <person name="Zuccolo A."/>
            <person name="Fan C."/>
            <person name="Sebastian A."/>
            <person name="Kramer M."/>
            <person name="Spiegel L."/>
            <person name="Nascimento L."/>
            <person name="Zutavern T."/>
            <person name="Miller B."/>
            <person name="Ambroise C."/>
            <person name="Muller S."/>
            <person name="Spooner W."/>
            <person name="Narechania A."/>
            <person name="Ren L."/>
            <person name="Wei S."/>
            <person name="Kumari S."/>
            <person name="Faga B."/>
            <person name="Levy M.J."/>
            <person name="McMahan L."/>
            <person name="Van Buren P."/>
            <person name="Vaughn M.W."/>
            <person name="Ying K."/>
            <person name="Yeh C.-T."/>
            <person name="Emrich S.J."/>
            <person name="Jia Y."/>
            <person name="Kalyanaraman A."/>
            <person name="Hsia A.-P."/>
            <person name="Barbazuk W.B."/>
            <person name="Baucom R.S."/>
            <person name="Brutnell T.P."/>
            <person name="Carpita N.C."/>
            <person name="Chaparro C."/>
            <person name="Chia J.-M."/>
            <person name="Deragon J.-M."/>
            <person name="Estill J.C."/>
            <person name="Fu Y."/>
            <person name="Jeddeloh J.A."/>
            <person name="Han Y."/>
            <person name="Lee H."/>
            <person name="Li P."/>
            <person name="Lisch D.R."/>
            <person name="Liu S."/>
            <person name="Liu Z."/>
            <person name="Nagel D.H."/>
            <person name="McCann M.C."/>
            <person name="SanMiguel P."/>
            <person name="Myers A.M."/>
            <person name="Nettleton D."/>
            <person name="Nguyen J."/>
            <person name="Penning B.W."/>
            <person name="Ponnala L."/>
            <person name="Schneider K.L."/>
            <person name="Schwartz D.C."/>
            <person name="Sharma A."/>
            <person name="Soderlund C."/>
            <person name="Springer N.M."/>
            <person name="Sun Q."/>
            <person name="Wang H."/>
            <person name="Waterman M."/>
            <person name="Westerman R."/>
            <person name="Wolfgruber T.K."/>
            <person name="Yang L."/>
            <person name="Yu Y."/>
            <person name="Zhang L."/>
            <person name="Zhou S."/>
            <person name="Zhu Q."/>
            <person name="Bennetzen J.L."/>
            <person name="Dawe R.K."/>
            <person name="Jiang J."/>
            <person name="Jiang N."/>
            <person name="Presting G.G."/>
            <person name="Wessler S.R."/>
            <person name="Aluru S."/>
            <person name="Martienssen R.A."/>
            <person name="Clifton S.W."/>
            <person name="McCombie W.R."/>
            <person name="Wing R.A."/>
            <person name="Wilson R.K."/>
        </authorList>
    </citation>
    <scope>NUCLEOTIDE SEQUENCE [LARGE SCALE GENOMIC DNA]</scope>
    <source>
        <strain evidence="3">cv. B73</strain>
    </source>
</reference>
<evidence type="ECO:0000256" key="1">
    <source>
        <dbReference type="SAM" id="MobiDB-lite"/>
    </source>
</evidence>
<name>A0A804RKJ7_MAIZE</name>
<accession>A0A804RKJ7</accession>
<reference evidence="2" key="2">
    <citation type="submission" date="2019-07" db="EMBL/GenBank/DDBJ databases">
        <authorList>
            <person name="Seetharam A."/>
            <person name="Woodhouse M."/>
            <person name="Cannon E."/>
        </authorList>
    </citation>
    <scope>NUCLEOTIDE SEQUENCE [LARGE SCALE GENOMIC DNA]</scope>
    <source>
        <strain evidence="2">cv. B73</strain>
    </source>
</reference>
<protein>
    <submittedName>
        <fullName evidence="2">Uncharacterized protein</fullName>
    </submittedName>
</protein>
<evidence type="ECO:0000313" key="3">
    <source>
        <dbReference type="Proteomes" id="UP000007305"/>
    </source>
</evidence>
<proteinExistence type="predicted"/>
<dbReference type="Gramene" id="Zm00001eb429340_T001">
    <property type="protein sequence ID" value="Zm00001eb429340_P001"/>
    <property type="gene ID" value="Zm00001eb429340"/>
</dbReference>
<organism evidence="2 3">
    <name type="scientific">Zea mays</name>
    <name type="common">Maize</name>
    <dbReference type="NCBI Taxonomy" id="4577"/>
    <lineage>
        <taxon>Eukaryota</taxon>
        <taxon>Viridiplantae</taxon>
        <taxon>Streptophyta</taxon>
        <taxon>Embryophyta</taxon>
        <taxon>Tracheophyta</taxon>
        <taxon>Spermatophyta</taxon>
        <taxon>Magnoliopsida</taxon>
        <taxon>Liliopsida</taxon>
        <taxon>Poales</taxon>
        <taxon>Poaceae</taxon>
        <taxon>PACMAD clade</taxon>
        <taxon>Panicoideae</taxon>
        <taxon>Andropogonodae</taxon>
        <taxon>Andropogoneae</taxon>
        <taxon>Tripsacinae</taxon>
        <taxon>Zea</taxon>
    </lineage>
</organism>
<dbReference type="InParanoid" id="A0A804RKJ7"/>
<dbReference type="Proteomes" id="UP000007305">
    <property type="component" value="Chromosome 10"/>
</dbReference>
<sequence length="473" mass="51698">MGSQPRAVAISKGPEELCSQIQKKWASHNPADARGLHMGKKIEEGGVIVDGRDEPPSKRCSKVIVGTVECDILNDTEGSQAEVAKQNGQVVVTKNYTKKGEEVAAKPSIGHGRVAAARTNKSQGSMLRGGGDQGVSSKRMRLDVGAAREMNNSASWEGERRAEMIASQRIVGPGVVMDGHYRGEHHTLVEQSGCSNKQRAIPARVPVREQVDTGGKNMLIDVTQNVGPAGRASAGSVLDVGGKKNHGSVAPGTKPAPRWCPPGLSRTQKRRVQRLRTMEMTEKMKEEERDRWFNEDRPMVIPKKTWREKRLAREEKDDDTSSGSDKEESAEAQGDMDINMVFVLPTEFRAGEGDEAELTLGAERALQMGAVDWQRMAVFRCCRSGCLEIQVGEAVLAKWWSRCVTESCLSQRLPRHLGPLARTFARMVLRVAADALMLCTAAVRLADHSHGRTGASPVCHSCWCRDAGVGKWC</sequence>
<dbReference type="AlphaFoldDB" id="A0A804RKJ7"/>
<reference evidence="2" key="3">
    <citation type="submission" date="2021-05" db="UniProtKB">
        <authorList>
            <consortium name="EnsemblPlants"/>
        </authorList>
    </citation>
    <scope>IDENTIFICATION</scope>
    <source>
        <strain evidence="2">cv. B73</strain>
    </source>
</reference>